<evidence type="ECO:0000259" key="1">
    <source>
        <dbReference type="Pfam" id="PF14062"/>
    </source>
</evidence>
<evidence type="ECO:0000313" key="3">
    <source>
        <dbReference type="Proteomes" id="UP000238083"/>
    </source>
</evidence>
<dbReference type="InterPro" id="IPR025349">
    <property type="entry name" value="DUF4253"/>
</dbReference>
<dbReference type="Pfam" id="PF14062">
    <property type="entry name" value="DUF4253"/>
    <property type="match status" value="1"/>
</dbReference>
<accession>A0A2T0QZU2</accession>
<gene>
    <name evidence="2" type="ORF">CLV37_111164</name>
</gene>
<protein>
    <submittedName>
        <fullName evidence="2">Uncharacterized protein DUF4253</fullName>
    </submittedName>
</protein>
<sequence>MSGFSNLPGGLPAGAVVMNDDGVPALWASVGPASLEVFTRLHAERTRSGFHPVLLDEPAADWEAESLFESELDRVDDLDAEQVLSSWFEEVEEQSTWPGLAPAQPLRHDPDALALELARELLSADPALRLGLVPVSRGADVLASLGWSGAVNFDASPAELSCVLRSWEERFGVRLVAIDSATVVVSVAAEITETVSLQLAGEHVAFCSDAIYQDGPGSVAEYADELPGQLSWRFWWD</sequence>
<name>A0A2T0QZU2_9ACTN</name>
<dbReference type="Proteomes" id="UP000238083">
    <property type="component" value="Unassembled WGS sequence"/>
</dbReference>
<organism evidence="2 3">
    <name type="scientific">Kineococcus rhizosphaerae</name>
    <dbReference type="NCBI Taxonomy" id="559628"/>
    <lineage>
        <taxon>Bacteria</taxon>
        <taxon>Bacillati</taxon>
        <taxon>Actinomycetota</taxon>
        <taxon>Actinomycetes</taxon>
        <taxon>Kineosporiales</taxon>
        <taxon>Kineosporiaceae</taxon>
        <taxon>Kineococcus</taxon>
    </lineage>
</organism>
<dbReference type="RefSeq" id="WP_170127390.1">
    <property type="nucleotide sequence ID" value="NZ_PVZF01000011.1"/>
</dbReference>
<feature type="domain" description="DUF4253" evidence="1">
    <location>
        <begin position="129"/>
        <end position="237"/>
    </location>
</feature>
<evidence type="ECO:0000313" key="2">
    <source>
        <dbReference type="EMBL" id="PRY12207.1"/>
    </source>
</evidence>
<dbReference type="EMBL" id="PVZF01000011">
    <property type="protein sequence ID" value="PRY12207.1"/>
    <property type="molecule type" value="Genomic_DNA"/>
</dbReference>
<keyword evidence="3" id="KW-1185">Reference proteome</keyword>
<proteinExistence type="predicted"/>
<reference evidence="2 3" key="1">
    <citation type="submission" date="2018-03" db="EMBL/GenBank/DDBJ databases">
        <title>Genomic Encyclopedia of Archaeal and Bacterial Type Strains, Phase II (KMG-II): from individual species to whole genera.</title>
        <authorList>
            <person name="Goeker M."/>
        </authorList>
    </citation>
    <scope>NUCLEOTIDE SEQUENCE [LARGE SCALE GENOMIC DNA]</scope>
    <source>
        <strain evidence="2 3">DSM 19711</strain>
    </source>
</reference>
<comment type="caution">
    <text evidence="2">The sequence shown here is derived from an EMBL/GenBank/DDBJ whole genome shotgun (WGS) entry which is preliminary data.</text>
</comment>
<dbReference type="AlphaFoldDB" id="A0A2T0QZU2"/>